<accession>M0AXV5</accession>
<dbReference type="PANTHER" id="PTHR43656">
    <property type="entry name" value="BINDING OXIDOREDUCTASE, PUTATIVE (AFU_ORTHOLOGUE AFUA_2G08260)-RELATED"/>
    <property type="match status" value="1"/>
</dbReference>
<organism evidence="4 5">
    <name type="scientific">Natrialba chahannaoensis JCM 10990</name>
    <dbReference type="NCBI Taxonomy" id="1227492"/>
    <lineage>
        <taxon>Archaea</taxon>
        <taxon>Methanobacteriati</taxon>
        <taxon>Methanobacteriota</taxon>
        <taxon>Stenosarchaea group</taxon>
        <taxon>Halobacteria</taxon>
        <taxon>Halobacteriales</taxon>
        <taxon>Natrialbaceae</taxon>
        <taxon>Natrialba</taxon>
    </lineage>
</organism>
<dbReference type="PANTHER" id="PTHR43656:SF2">
    <property type="entry name" value="BINDING OXIDOREDUCTASE, PUTATIVE (AFU_ORTHOLOGUE AFUA_2G08260)-RELATED"/>
    <property type="match status" value="1"/>
</dbReference>
<dbReference type="AlphaFoldDB" id="M0AXV5"/>
<dbReference type="OrthoDB" id="24876at2157"/>
<proteinExistence type="predicted"/>
<dbReference type="InterPro" id="IPR001155">
    <property type="entry name" value="OxRdtase_FMN_N"/>
</dbReference>
<keyword evidence="5" id="KW-1185">Reference proteome</keyword>
<evidence type="ECO:0000313" key="4">
    <source>
        <dbReference type="EMBL" id="ELZ03147.1"/>
    </source>
</evidence>
<dbReference type="Pfam" id="PF00724">
    <property type="entry name" value="Oxidored_FMN"/>
    <property type="match status" value="1"/>
</dbReference>
<feature type="domain" description="NADH:flavin oxidoreductase/NADH oxidase N-terminal" evidence="3">
    <location>
        <begin position="6"/>
        <end position="238"/>
    </location>
</feature>
<dbReference type="PATRIC" id="fig|1227492.4.peg.764"/>
<evidence type="ECO:0000256" key="1">
    <source>
        <dbReference type="ARBA" id="ARBA00022630"/>
    </source>
</evidence>
<dbReference type="EMBL" id="AOIN01000034">
    <property type="protein sequence ID" value="ELZ03147.1"/>
    <property type="molecule type" value="Genomic_DNA"/>
</dbReference>
<sequence length="484" mass="52566">MATLEDPLTIGGVTIPNRLYRAPLLECAGNGPDAVDALIDDLEPAAASGVGLIFQGATIVRGEGGCAAPGMTRVHDPAFVSRLSQLTDRIHDHGGRVFIQLEHGGLRSMETWNAEYRAEHPDLEQLAVSRPPWQLRLLDRLGFLSYDPHVLSTDEVYDLAADFGRAAAAAVEAGYDGIHLAAANMGIIQQFLSPFYNRRDDEFGGSPEARLAFLALVHDEIRERAGDVPVVTKVPAETPAPPAPIVRRKLSLSDGIEIARRLERIGYDAVVPVQTSVVWDMSIVRGEYPERAWANDNLQEAYDAAFGGPTRRRLVSLANWVQSLQYGFEPAWNEEFCRRVREAVSIPVLAEGGIRERREMDRLLGAGEGNGGGGESGQETEPACDMVGLARPFYAEPRLGARLLDIDADSTHTSSTPSHPTGTAEKTAPRVLCDSCNNCTVPQATGAPGICRTPSVLRQRGVLEREDAYVTDNKHANSDETSKQ</sequence>
<dbReference type="Gene3D" id="3.20.20.70">
    <property type="entry name" value="Aldolase class I"/>
    <property type="match status" value="1"/>
</dbReference>
<dbReference type="InterPro" id="IPR013785">
    <property type="entry name" value="Aldolase_TIM"/>
</dbReference>
<dbReference type="STRING" id="1227492.C482_03964"/>
<keyword evidence="2" id="KW-0560">Oxidoreductase</keyword>
<dbReference type="GO" id="GO:0016491">
    <property type="term" value="F:oxidoreductase activity"/>
    <property type="evidence" value="ECO:0007669"/>
    <property type="project" value="UniProtKB-KW"/>
</dbReference>
<name>M0AXV5_9EURY</name>
<evidence type="ECO:0000256" key="2">
    <source>
        <dbReference type="ARBA" id="ARBA00023002"/>
    </source>
</evidence>
<dbReference type="SUPFAM" id="SSF51395">
    <property type="entry name" value="FMN-linked oxidoreductases"/>
    <property type="match status" value="1"/>
</dbReference>
<protein>
    <submittedName>
        <fullName evidence="4">NADH:flavin oxidoreductase</fullName>
    </submittedName>
</protein>
<keyword evidence="1" id="KW-0285">Flavoprotein</keyword>
<dbReference type="InterPro" id="IPR051799">
    <property type="entry name" value="NADH_flavin_oxidoreductase"/>
</dbReference>
<reference evidence="4 5" key="1">
    <citation type="journal article" date="2014" name="PLoS Genet.">
        <title>Phylogenetically driven sequencing of extremely halophilic archaea reveals strategies for static and dynamic osmo-response.</title>
        <authorList>
            <person name="Becker E.A."/>
            <person name="Seitzer P.M."/>
            <person name="Tritt A."/>
            <person name="Larsen D."/>
            <person name="Krusor M."/>
            <person name="Yao A.I."/>
            <person name="Wu D."/>
            <person name="Madern D."/>
            <person name="Eisen J.A."/>
            <person name="Darling A.E."/>
            <person name="Facciotti M.T."/>
        </authorList>
    </citation>
    <scope>NUCLEOTIDE SEQUENCE [LARGE SCALE GENOMIC DNA]</scope>
    <source>
        <strain evidence="4 5">JCM 10990</strain>
    </source>
</reference>
<gene>
    <name evidence="4" type="ORF">C482_03964</name>
</gene>
<evidence type="ECO:0000259" key="3">
    <source>
        <dbReference type="Pfam" id="PF00724"/>
    </source>
</evidence>
<evidence type="ECO:0000313" key="5">
    <source>
        <dbReference type="Proteomes" id="UP000011693"/>
    </source>
</evidence>
<dbReference type="GO" id="GO:0010181">
    <property type="term" value="F:FMN binding"/>
    <property type="evidence" value="ECO:0007669"/>
    <property type="project" value="InterPro"/>
</dbReference>
<dbReference type="Proteomes" id="UP000011693">
    <property type="component" value="Unassembled WGS sequence"/>
</dbReference>
<comment type="caution">
    <text evidence="4">The sequence shown here is derived from an EMBL/GenBank/DDBJ whole genome shotgun (WGS) entry which is preliminary data.</text>
</comment>
<dbReference type="RefSeq" id="WP_006166172.1">
    <property type="nucleotide sequence ID" value="NZ_AOIN01000034.1"/>
</dbReference>